<keyword evidence="2" id="KW-1185">Reference proteome</keyword>
<dbReference type="EMBL" id="JBJHQH010000005">
    <property type="protein sequence ID" value="MFK9091466.1"/>
    <property type="molecule type" value="Genomic_DNA"/>
</dbReference>
<evidence type="ECO:0000313" key="1">
    <source>
        <dbReference type="EMBL" id="MFK9091466.1"/>
    </source>
</evidence>
<protein>
    <submittedName>
        <fullName evidence="1">Outer surface protein</fullName>
    </submittedName>
</protein>
<gene>
    <name evidence="1" type="ORF">ACJEBI_08230</name>
</gene>
<evidence type="ECO:0000313" key="2">
    <source>
        <dbReference type="Proteomes" id="UP001623041"/>
    </source>
</evidence>
<dbReference type="Proteomes" id="UP001623041">
    <property type="component" value="Unassembled WGS sequence"/>
</dbReference>
<name>A0ABW8RDF1_9BACI</name>
<sequence length="111" mass="12670">MGRRIIKIVILATLVVGACVYISLGKESKIQGLPVPLFAKYIVDDNPKDFKYSRTGTFKVTLWINGWKETYYEGELTKFQKNKREVLVFQPTGDNAIYLYEEYHGDGSLGL</sequence>
<proteinExistence type="predicted"/>
<dbReference type="RefSeq" id="WP_406580117.1">
    <property type="nucleotide sequence ID" value="NZ_JBJHQH010000005.1"/>
</dbReference>
<organism evidence="1 2">
    <name type="scientific">Bacillus salipaludis</name>
    <dbReference type="NCBI Taxonomy" id="2547811"/>
    <lineage>
        <taxon>Bacteria</taxon>
        <taxon>Bacillati</taxon>
        <taxon>Bacillota</taxon>
        <taxon>Bacilli</taxon>
        <taxon>Bacillales</taxon>
        <taxon>Bacillaceae</taxon>
        <taxon>Bacillus</taxon>
    </lineage>
</organism>
<comment type="caution">
    <text evidence="1">The sequence shown here is derived from an EMBL/GenBank/DDBJ whole genome shotgun (WGS) entry which is preliminary data.</text>
</comment>
<dbReference type="PROSITE" id="PS51257">
    <property type="entry name" value="PROKAR_LIPOPROTEIN"/>
    <property type="match status" value="1"/>
</dbReference>
<accession>A0ABW8RDF1</accession>
<reference evidence="1 2" key="1">
    <citation type="submission" date="2024-11" db="EMBL/GenBank/DDBJ databases">
        <authorList>
            <person name="Lucas J.A."/>
        </authorList>
    </citation>
    <scope>NUCLEOTIDE SEQUENCE [LARGE SCALE GENOMIC DNA]</scope>
    <source>
        <strain evidence="1 2">Z 5.4</strain>
    </source>
</reference>